<name>A0ABN9XY75_9DINO</name>
<accession>A0ABN9XY75</accession>
<dbReference type="EMBL" id="CAUYUJ010021274">
    <property type="protein sequence ID" value="CAK0903663.1"/>
    <property type="molecule type" value="Genomic_DNA"/>
</dbReference>
<feature type="region of interest" description="Disordered" evidence="1">
    <location>
        <begin position="65"/>
        <end position="167"/>
    </location>
</feature>
<proteinExistence type="predicted"/>
<feature type="compositionally biased region" description="Low complexity" evidence="1">
    <location>
        <begin position="93"/>
        <end position="108"/>
    </location>
</feature>
<gene>
    <name evidence="2" type="ORF">PCOR1329_LOCUS79913</name>
</gene>
<organism evidence="2 3">
    <name type="scientific">Prorocentrum cordatum</name>
    <dbReference type="NCBI Taxonomy" id="2364126"/>
    <lineage>
        <taxon>Eukaryota</taxon>
        <taxon>Sar</taxon>
        <taxon>Alveolata</taxon>
        <taxon>Dinophyceae</taxon>
        <taxon>Prorocentrales</taxon>
        <taxon>Prorocentraceae</taxon>
        <taxon>Prorocentrum</taxon>
    </lineage>
</organism>
<sequence length="437" mass="43917">MSISDEVPASSETDKSSGAGALRTEASTWAPSVVDTEKVEPMAASNSDGVLVGAETFKSETACVPSTAASVWPPSAVGTVPKAPPTRNGTPVAAEPARSEAAGAPPAEARMRTPSAVDTEQAMPTATSTSDGAPAAAEAAGSKAAGTPPAEAGRRAQSAAGTEELALTSLRRRELRALLKRTWQKASAMAEAGENQSGCHGSCGAAKCGDGSAAEEGLAKTTEEGDLAAKRRRLDAREEGQARDVKAVARAAWEASAWEEKGDVPLDERGNSYPCWLWGDRGGRAAAAQSQAYPPDGAGYDYADWASEGWATKDGGGAGGGGGGGGHFAPHADASPPAHPLFAAGHAHPSFCASGAPKGWPAEVAGAGGLFALQAAAAGATQAHSGSAAVAEVPRDAPGVAPARRAPCVPPKGWVDAGWIDDCAASYDAPPPYEYDL</sequence>
<evidence type="ECO:0000313" key="3">
    <source>
        <dbReference type="Proteomes" id="UP001189429"/>
    </source>
</evidence>
<dbReference type="Proteomes" id="UP001189429">
    <property type="component" value="Unassembled WGS sequence"/>
</dbReference>
<feature type="compositionally biased region" description="Polar residues" evidence="1">
    <location>
        <begin position="116"/>
        <end position="131"/>
    </location>
</feature>
<feature type="region of interest" description="Disordered" evidence="1">
    <location>
        <begin position="313"/>
        <end position="337"/>
    </location>
</feature>
<evidence type="ECO:0000313" key="2">
    <source>
        <dbReference type="EMBL" id="CAK0903663.1"/>
    </source>
</evidence>
<feature type="region of interest" description="Disordered" evidence="1">
    <location>
        <begin position="1"/>
        <end position="35"/>
    </location>
</feature>
<feature type="compositionally biased region" description="Low complexity" evidence="1">
    <location>
        <begin position="132"/>
        <end position="146"/>
    </location>
</feature>
<feature type="compositionally biased region" description="Gly residues" evidence="1">
    <location>
        <begin position="314"/>
        <end position="327"/>
    </location>
</feature>
<protein>
    <submittedName>
        <fullName evidence="2">Uncharacterized protein</fullName>
    </submittedName>
</protein>
<reference evidence="2" key="1">
    <citation type="submission" date="2023-10" db="EMBL/GenBank/DDBJ databases">
        <authorList>
            <person name="Chen Y."/>
            <person name="Shah S."/>
            <person name="Dougan E. K."/>
            <person name="Thang M."/>
            <person name="Chan C."/>
        </authorList>
    </citation>
    <scope>NUCLEOTIDE SEQUENCE [LARGE SCALE GENOMIC DNA]</scope>
</reference>
<comment type="caution">
    <text evidence="2">The sequence shown here is derived from an EMBL/GenBank/DDBJ whole genome shotgun (WGS) entry which is preliminary data.</text>
</comment>
<keyword evidence="3" id="KW-1185">Reference proteome</keyword>
<evidence type="ECO:0000256" key="1">
    <source>
        <dbReference type="SAM" id="MobiDB-lite"/>
    </source>
</evidence>